<reference evidence="5 6" key="1">
    <citation type="submission" date="2019-12" db="EMBL/GenBank/DDBJ databases">
        <authorList>
            <person name="Huq M.A."/>
        </authorList>
    </citation>
    <scope>NUCLEOTIDE SEQUENCE [LARGE SCALE GENOMIC DNA]</scope>
    <source>
        <strain evidence="5 6">MAH-20</strain>
    </source>
</reference>
<evidence type="ECO:0000259" key="3">
    <source>
        <dbReference type="SMART" id="SM00477"/>
    </source>
</evidence>
<dbReference type="PANTHER" id="PTHR13966:SF5">
    <property type="entry name" value="ENDONUCLEASE G, MITOCHONDRIAL"/>
    <property type="match status" value="1"/>
</dbReference>
<dbReference type="EMBL" id="WQMS01000001">
    <property type="protein sequence ID" value="MVO76719.1"/>
    <property type="molecule type" value="Genomic_DNA"/>
</dbReference>
<keyword evidence="5" id="KW-0378">Hydrolase</keyword>
<evidence type="ECO:0000256" key="2">
    <source>
        <dbReference type="PIRSR" id="PIRSR640255-2"/>
    </source>
</evidence>
<comment type="caution">
    <text evidence="5">The sequence shown here is derived from an EMBL/GenBank/DDBJ whole genome shotgun (WGS) entry which is preliminary data.</text>
</comment>
<sequence length="706" mass="75444">MAATDAIGARRRAEMLAAAARWQANGARRETAAAMIGAFGAGAPETPMRQVRFQARQDAFAAAAELRAAGRLPLFLERKIGPTLDFLSAAPSEAARKAGRPVARIVNSIDPHMVADGFATGFLIHEGLLLTNWHVFPDKASAAGAGANFLYEQGERGLEAGLTFAIEPERFFLSQEQLDFALVAVAPQAVSGEGLDTLGVIVPTQGTSKILVGQPIDIIQYPDGGPKEYATRNNKLVDILDEGFLHYETDTLEGSSGSPAFSEAWELVALHHAGIPEVRDGQTMSVDGTPWTEEMGDDRVKWIANEGVRISTIVAALAAARIDDPAQAAMLKALLDSTADPADEIGRILAKSAGAARPAIEDRRSGGAGPLEMDMGGATFTFTGPVTINVYTGAAPAPADGAALEKSLRFDPDYANREGYDPAFLGNGLTVPPPAVAPGRDAEMYKVDGAPLVLRYHHYSLAMNQARRLQMWSAVNVDYSPEMRKTGGRTSFGDDRWVVDPRIPANIQIVERDIYGPAGQVDRGHIVRRQDNAWGATPEAVEFANSDTFHWTNCTPQHAAFNRATPPSTYHLSEGLWGGFEVYVQKELQKGDTKACILAGPVLAADDPVADFAGRQTQYPVTFWKVVAVAEADAAGTAQLRAYGFVMSQKDLVDRFGIEFAPGRFARYQRPIAEIGTLAGLVFDPLLLAADASGFADVTPNGSGGP</sequence>
<dbReference type="SMART" id="SM00477">
    <property type="entry name" value="NUC"/>
    <property type="match status" value="1"/>
</dbReference>
<dbReference type="InterPro" id="IPR001604">
    <property type="entry name" value="Endo_G_ENPP1-like_dom"/>
</dbReference>
<dbReference type="AlphaFoldDB" id="A0A6I4IX68"/>
<dbReference type="GO" id="GO:0004519">
    <property type="term" value="F:endonuclease activity"/>
    <property type="evidence" value="ECO:0007669"/>
    <property type="project" value="UniProtKB-KW"/>
</dbReference>
<feature type="domain" description="DNA/RNA non-specific endonuclease/pyrophosphatase/phosphodiesterase" evidence="4">
    <location>
        <begin position="455"/>
        <end position="690"/>
    </location>
</feature>
<dbReference type="Gene3D" id="3.40.570.10">
    <property type="entry name" value="Extracellular Endonuclease, subunit A"/>
    <property type="match status" value="1"/>
</dbReference>
<organism evidence="5 6">
    <name type="scientific">Sphingomonas horti</name>
    <dbReference type="NCBI Taxonomy" id="2682842"/>
    <lineage>
        <taxon>Bacteria</taxon>
        <taxon>Pseudomonadati</taxon>
        <taxon>Pseudomonadota</taxon>
        <taxon>Alphaproteobacteria</taxon>
        <taxon>Sphingomonadales</taxon>
        <taxon>Sphingomonadaceae</taxon>
        <taxon>Sphingomonas</taxon>
    </lineage>
</organism>
<dbReference type="SMART" id="SM00892">
    <property type="entry name" value="Endonuclease_NS"/>
    <property type="match status" value="1"/>
</dbReference>
<feature type="active site" description="Proton acceptor" evidence="1">
    <location>
        <position position="525"/>
    </location>
</feature>
<dbReference type="Pfam" id="PF13365">
    <property type="entry name" value="Trypsin_2"/>
    <property type="match status" value="1"/>
</dbReference>
<dbReference type="SUPFAM" id="SSF54060">
    <property type="entry name" value="His-Me finger endonucleases"/>
    <property type="match status" value="1"/>
</dbReference>
<accession>A0A6I4IX68</accession>
<evidence type="ECO:0000313" key="5">
    <source>
        <dbReference type="EMBL" id="MVO76719.1"/>
    </source>
</evidence>
<keyword evidence="2" id="KW-0479">Metal-binding</keyword>
<evidence type="ECO:0000259" key="4">
    <source>
        <dbReference type="SMART" id="SM00892"/>
    </source>
</evidence>
<dbReference type="Gene3D" id="2.40.10.10">
    <property type="entry name" value="Trypsin-like serine proteases"/>
    <property type="match status" value="2"/>
</dbReference>
<feature type="domain" description="ENPP1-3/EXOG-like endonuclease/phosphodiesterase" evidence="3">
    <location>
        <begin position="456"/>
        <end position="690"/>
    </location>
</feature>
<gene>
    <name evidence="5" type="ORF">GON01_02025</name>
</gene>
<dbReference type="Proteomes" id="UP000441389">
    <property type="component" value="Unassembled WGS sequence"/>
</dbReference>
<evidence type="ECO:0000256" key="1">
    <source>
        <dbReference type="PIRSR" id="PIRSR640255-1"/>
    </source>
</evidence>
<feature type="binding site" evidence="2">
    <location>
        <position position="562"/>
    </location>
    <ligand>
        <name>Mg(2+)</name>
        <dbReference type="ChEBI" id="CHEBI:18420"/>
        <note>catalytic</note>
    </ligand>
</feature>
<dbReference type="InterPro" id="IPR009003">
    <property type="entry name" value="Peptidase_S1_PA"/>
</dbReference>
<evidence type="ECO:0000313" key="6">
    <source>
        <dbReference type="Proteomes" id="UP000441389"/>
    </source>
</evidence>
<keyword evidence="5" id="KW-0540">Nuclease</keyword>
<dbReference type="InterPro" id="IPR044925">
    <property type="entry name" value="His-Me_finger_sf"/>
</dbReference>
<dbReference type="InterPro" id="IPR044929">
    <property type="entry name" value="DNA/RNA_non-sp_Endonuclease_sf"/>
</dbReference>
<dbReference type="InterPro" id="IPR043504">
    <property type="entry name" value="Peptidase_S1_PA_chymotrypsin"/>
</dbReference>
<dbReference type="SUPFAM" id="SSF50494">
    <property type="entry name" value="Trypsin-like serine proteases"/>
    <property type="match status" value="1"/>
</dbReference>
<dbReference type="GO" id="GO:0046872">
    <property type="term" value="F:metal ion binding"/>
    <property type="evidence" value="ECO:0007669"/>
    <property type="project" value="UniProtKB-KW"/>
</dbReference>
<keyword evidence="6" id="KW-1185">Reference proteome</keyword>
<dbReference type="InterPro" id="IPR020821">
    <property type="entry name" value="ENPP1-3/EXOG-like_nuc-like"/>
</dbReference>
<name>A0A6I4IX68_9SPHN</name>
<dbReference type="GO" id="GO:0016787">
    <property type="term" value="F:hydrolase activity"/>
    <property type="evidence" value="ECO:0007669"/>
    <property type="project" value="InterPro"/>
</dbReference>
<proteinExistence type="predicted"/>
<dbReference type="RefSeq" id="WP_157025484.1">
    <property type="nucleotide sequence ID" value="NZ_WQMS01000001.1"/>
</dbReference>
<dbReference type="InterPro" id="IPR040255">
    <property type="entry name" value="Non-specific_endonuclease"/>
</dbReference>
<protein>
    <submittedName>
        <fullName evidence="5">Endonuclease</fullName>
    </submittedName>
</protein>
<dbReference type="PANTHER" id="PTHR13966">
    <property type="entry name" value="ENDONUCLEASE RELATED"/>
    <property type="match status" value="1"/>
</dbReference>
<keyword evidence="5" id="KW-0255">Endonuclease</keyword>
<dbReference type="Pfam" id="PF01223">
    <property type="entry name" value="Endonuclease_NS"/>
    <property type="match status" value="1"/>
</dbReference>
<dbReference type="GO" id="GO:0003676">
    <property type="term" value="F:nucleic acid binding"/>
    <property type="evidence" value="ECO:0007669"/>
    <property type="project" value="InterPro"/>
</dbReference>